<comment type="caution">
    <text evidence="2">The sequence shown here is derived from an EMBL/GenBank/DDBJ whole genome shotgun (WGS) entry which is preliminary data.</text>
</comment>
<evidence type="ECO:0000313" key="3">
    <source>
        <dbReference type="Proteomes" id="UP001139031"/>
    </source>
</evidence>
<dbReference type="PANTHER" id="PTHR43433:SF5">
    <property type="entry name" value="AB HYDROLASE-1 DOMAIN-CONTAINING PROTEIN"/>
    <property type="match status" value="1"/>
</dbReference>
<sequence length="264" mass="28650">MFAQNQDTRIYYEIGGRPDGPPLLLLRGLTRTIRHWGPLLDDLGTTFKTIALDNRGVGRSDKPYGIYSTRTMADDAAAVLAHAGIDRAAVFGISLGGAIAQEFALRHRERVTRLVLGCTRASGKDGPPAKLSTVLTLLSGLWLPEARALERTTPLVLSPAFLREHPEIVGEWQELAERFPTRRRALIGQLGAVLRHDTRDRLRTIAAPTLVISGDADRLIDVACSHALAAAIPGARLELLPGAGHDIPAERPEAIAALLREFCV</sequence>
<dbReference type="GO" id="GO:0016787">
    <property type="term" value="F:hydrolase activity"/>
    <property type="evidence" value="ECO:0007669"/>
    <property type="project" value="UniProtKB-KW"/>
</dbReference>
<dbReference type="InterPro" id="IPR000073">
    <property type="entry name" value="AB_hydrolase_1"/>
</dbReference>
<keyword evidence="3" id="KW-1185">Reference proteome</keyword>
<dbReference type="SUPFAM" id="SSF53474">
    <property type="entry name" value="alpha/beta-Hydrolases"/>
    <property type="match status" value="1"/>
</dbReference>
<organism evidence="2 3">
    <name type="scientific">Nannocystis pusilla</name>
    <dbReference type="NCBI Taxonomy" id="889268"/>
    <lineage>
        <taxon>Bacteria</taxon>
        <taxon>Pseudomonadati</taxon>
        <taxon>Myxococcota</taxon>
        <taxon>Polyangia</taxon>
        <taxon>Nannocystales</taxon>
        <taxon>Nannocystaceae</taxon>
        <taxon>Nannocystis</taxon>
    </lineage>
</organism>
<dbReference type="InterPro" id="IPR000639">
    <property type="entry name" value="Epox_hydrolase-like"/>
</dbReference>
<keyword evidence="2" id="KW-0378">Hydrolase</keyword>
<dbReference type="PRINTS" id="PR00412">
    <property type="entry name" value="EPOXHYDRLASE"/>
</dbReference>
<dbReference type="Gene3D" id="3.40.50.1820">
    <property type="entry name" value="alpha/beta hydrolase"/>
    <property type="match status" value="1"/>
</dbReference>
<reference evidence="2" key="1">
    <citation type="submission" date="2021-08" db="EMBL/GenBank/DDBJ databases">
        <authorList>
            <person name="Stevens D.C."/>
        </authorList>
    </citation>
    <scope>NUCLEOTIDE SEQUENCE</scope>
    <source>
        <strain evidence="2">DSM 53165</strain>
    </source>
</reference>
<dbReference type="PANTHER" id="PTHR43433">
    <property type="entry name" value="HYDROLASE, ALPHA/BETA FOLD FAMILY PROTEIN"/>
    <property type="match status" value="1"/>
</dbReference>
<dbReference type="PRINTS" id="PR00111">
    <property type="entry name" value="ABHYDROLASE"/>
</dbReference>
<proteinExistence type="predicted"/>
<evidence type="ECO:0000313" key="2">
    <source>
        <dbReference type="EMBL" id="MBZ5710751.1"/>
    </source>
</evidence>
<dbReference type="Proteomes" id="UP001139031">
    <property type="component" value="Unassembled WGS sequence"/>
</dbReference>
<evidence type="ECO:0000259" key="1">
    <source>
        <dbReference type="Pfam" id="PF00561"/>
    </source>
</evidence>
<dbReference type="EMBL" id="JAIRAU010000019">
    <property type="protein sequence ID" value="MBZ5710751.1"/>
    <property type="molecule type" value="Genomic_DNA"/>
</dbReference>
<gene>
    <name evidence="2" type="ORF">K7C98_15930</name>
</gene>
<feature type="domain" description="AB hydrolase-1" evidence="1">
    <location>
        <begin position="21"/>
        <end position="251"/>
    </location>
</feature>
<dbReference type="InterPro" id="IPR029058">
    <property type="entry name" value="AB_hydrolase_fold"/>
</dbReference>
<accession>A0ABS7TRB7</accession>
<dbReference type="RefSeq" id="WP_224192521.1">
    <property type="nucleotide sequence ID" value="NZ_JAIRAU010000019.1"/>
</dbReference>
<name>A0ABS7TRB7_9BACT</name>
<protein>
    <submittedName>
        <fullName evidence="2">Alpha/beta hydrolase</fullName>
    </submittedName>
</protein>
<dbReference type="Pfam" id="PF00561">
    <property type="entry name" value="Abhydrolase_1"/>
    <property type="match status" value="1"/>
</dbReference>
<dbReference type="InterPro" id="IPR050471">
    <property type="entry name" value="AB_hydrolase"/>
</dbReference>